<name>D2Y5R6_9ALPH</name>
<proteinExistence type="predicted"/>
<dbReference type="EMBL" id="GU354326">
    <property type="protein sequence ID" value="ADA83420.1"/>
    <property type="molecule type" value="Genomic_DNA"/>
</dbReference>
<reference evidence="1" key="1">
    <citation type="submission" date="2009-12" db="EMBL/GenBank/DDBJ databases">
        <title>MDV China vaccine strain 814.</title>
        <authorList>
            <person name="Zhang F."/>
            <person name="Liu C."/>
            <person name="Zhang Y."/>
            <person name="Liu A."/>
            <person name="Yan F."/>
        </authorList>
    </citation>
    <scope>NUCLEOTIDE SEQUENCE</scope>
    <source>
        <strain evidence="1">814</strain>
    </source>
</reference>
<organism evidence="1">
    <name type="scientific">Gallid alphaherpesvirus 2</name>
    <dbReference type="NCBI Taxonomy" id="10390"/>
    <lineage>
        <taxon>Viruses</taxon>
        <taxon>Duplodnaviria</taxon>
        <taxon>Heunggongvirae</taxon>
        <taxon>Peploviricota</taxon>
        <taxon>Herviviricetes</taxon>
        <taxon>Herpesvirales</taxon>
        <taxon>Orthoherpesviridae</taxon>
        <taxon>Alphaherpesvirinae</taxon>
        <taxon>Mardivirus</taxon>
        <taxon>Mardivirus gallidalpha2</taxon>
    </lineage>
</organism>
<protein>
    <submittedName>
        <fullName evidence="1">Uncharacterized protein</fullName>
    </submittedName>
</protein>
<sequence>MYPQHSSANLGRYISRDNISPYPIGSPRRSHCSFAYTSRDSSSRRYAHPYKNRNFLWPRVAVRLALVGREAAV</sequence>
<evidence type="ECO:0000313" key="1">
    <source>
        <dbReference type="EMBL" id="ADA83420.1"/>
    </source>
</evidence>
<accession>D2Y5R6</accession>